<feature type="region of interest" description="Disordered" evidence="1">
    <location>
        <begin position="219"/>
        <end position="246"/>
    </location>
</feature>
<evidence type="ECO:0000313" key="2">
    <source>
        <dbReference type="EMBL" id="CAD7224193.1"/>
    </source>
</evidence>
<accession>A0A7R8W5P3</accession>
<protein>
    <submittedName>
        <fullName evidence="2">Uncharacterized protein</fullName>
    </submittedName>
</protein>
<sequence>MDLSGASNTSQEAYWVTSTASPRLRSTECICWRSNRLPGRSSILSCEFPFTSLGKDIGESFYNALLPRWPSIIAGAERDRAIAASGEKVKKLRLSPSRFASLLMGRRPGIGGYLIGFCASLAFFGVSSAACMPHGYQGKTQPSIHYIHLLLSIRARPYLYEPGPLQVLHQAKETLLRPDCSVVGSDKTRILISWFRWISFVTDVRQMAIETLGCGSQISSKEEGPLTSWNNGVTPPAASSSRESIKLPLRSSPKLRPTFTPVAVSFEEEMADTSAACTLFFSTACQQPDNRPKPSEIAQVQARQWYSCLESVAGWSVSVGLHKTLSHRSQMNRDSLTDRPKYSCRFFRSSPRFPRGSRVMHMAVSVSLLCEPVDDPAAVREWRDVETNSALHDIFISPRCQPPSLRRDGGGALPPERLRGRCLLQPIVGGCSLSFWREWEKKVFLVEKKWESERKRRLEELKTRSVLNVEFRYDGVPLRLVQLSPAQVISTGGGFTSGVPQLK</sequence>
<name>A0A7R8W5P3_9CRUS</name>
<proteinExistence type="predicted"/>
<reference evidence="2" key="1">
    <citation type="submission" date="2020-11" db="EMBL/GenBank/DDBJ databases">
        <authorList>
            <person name="Tran Van P."/>
        </authorList>
    </citation>
    <scope>NUCLEOTIDE SEQUENCE</scope>
</reference>
<feature type="compositionally biased region" description="Polar residues" evidence="1">
    <location>
        <begin position="227"/>
        <end position="242"/>
    </location>
</feature>
<gene>
    <name evidence="2" type="ORF">CTOB1V02_LOCUS2163</name>
</gene>
<dbReference type="EMBL" id="OB660324">
    <property type="protein sequence ID" value="CAD7224193.1"/>
    <property type="molecule type" value="Genomic_DNA"/>
</dbReference>
<organism evidence="2">
    <name type="scientific">Cyprideis torosa</name>
    <dbReference type="NCBI Taxonomy" id="163714"/>
    <lineage>
        <taxon>Eukaryota</taxon>
        <taxon>Metazoa</taxon>
        <taxon>Ecdysozoa</taxon>
        <taxon>Arthropoda</taxon>
        <taxon>Crustacea</taxon>
        <taxon>Oligostraca</taxon>
        <taxon>Ostracoda</taxon>
        <taxon>Podocopa</taxon>
        <taxon>Podocopida</taxon>
        <taxon>Cytherocopina</taxon>
        <taxon>Cytheroidea</taxon>
        <taxon>Cytherideidae</taxon>
        <taxon>Cyprideis</taxon>
    </lineage>
</organism>
<evidence type="ECO:0000256" key="1">
    <source>
        <dbReference type="SAM" id="MobiDB-lite"/>
    </source>
</evidence>
<dbReference type="AlphaFoldDB" id="A0A7R8W5P3"/>